<reference evidence="2 4" key="2">
    <citation type="submission" date="2019-01" db="EMBL/GenBank/DDBJ databases">
        <title>Comparative genomic analysis identifies haemin-independent Haemophilus haemolyticus: a formal re-classification of Haemophilus intermedius.</title>
        <authorList>
            <person name="Harris T.M."/>
            <person name="Price E.P."/>
            <person name="Sarovich D.S."/>
            <person name="Norskov-Lauritsen N."/>
            <person name="Beissbarth J."/>
            <person name="Chang A.B."/>
            <person name="Smith-Vaughan H.C."/>
        </authorList>
    </citation>
    <scope>NUCLEOTIDE SEQUENCE [LARGE SCALE GENOMIC DNA]</scope>
    <source>
        <strain evidence="2 4">CCUG 30218</strain>
    </source>
</reference>
<evidence type="ECO:0000313" key="4">
    <source>
        <dbReference type="Proteomes" id="UP000318695"/>
    </source>
</evidence>
<dbReference type="Proteomes" id="UP000092611">
    <property type="component" value="Unassembled WGS sequence"/>
</dbReference>
<accession>A0A1B8PEK8</accession>
<name>A0A1B8PEK8_HAEHA</name>
<organism evidence="1 3">
    <name type="scientific">Haemophilus haemolyticus</name>
    <dbReference type="NCBI Taxonomy" id="726"/>
    <lineage>
        <taxon>Bacteria</taxon>
        <taxon>Pseudomonadati</taxon>
        <taxon>Pseudomonadota</taxon>
        <taxon>Gammaproteobacteria</taxon>
        <taxon>Pasteurellales</taxon>
        <taxon>Pasteurellaceae</taxon>
        <taxon>Haemophilus</taxon>
    </lineage>
</organism>
<evidence type="ECO:0000313" key="3">
    <source>
        <dbReference type="Proteomes" id="UP000092611"/>
    </source>
</evidence>
<comment type="caution">
    <text evidence="1">The sequence shown here is derived from an EMBL/GenBank/DDBJ whole genome shotgun (WGS) entry which is preliminary data.</text>
</comment>
<proteinExistence type="predicted"/>
<protein>
    <submittedName>
        <fullName evidence="1">Uncharacterized protein</fullName>
    </submittedName>
</protein>
<reference evidence="1 3" key="1">
    <citation type="submission" date="2016-06" db="EMBL/GenBank/DDBJ databases">
        <title>Draft genome of Haemophilus haemolyticus CCUG 24149.</title>
        <authorList>
            <person name="Engstrom-Jakobsson H."/>
            <person name="Salva-Serra F."/>
            <person name="Thorell K."/>
            <person name="Gonzales-Siles L."/>
            <person name="Karlsson R."/>
            <person name="Boulund F."/>
            <person name="Engstrand L."/>
            <person name="Kristiansson E."/>
            <person name="Moore E."/>
        </authorList>
    </citation>
    <scope>NUCLEOTIDE SEQUENCE [LARGE SCALE GENOMIC DNA]</scope>
    <source>
        <strain evidence="1 3">CCUG 24149</strain>
    </source>
</reference>
<dbReference type="Proteomes" id="UP000318695">
    <property type="component" value="Unassembled WGS sequence"/>
</dbReference>
<dbReference type="OrthoDB" id="1447403at2"/>
<evidence type="ECO:0000313" key="1">
    <source>
        <dbReference type="EMBL" id="OBX46477.1"/>
    </source>
</evidence>
<gene>
    <name evidence="1" type="ORF">A9Z62_01660</name>
    <name evidence="2" type="ORF">EUX54_01905</name>
</gene>
<dbReference type="RefSeq" id="WP_065246380.1">
    <property type="nucleotide sequence ID" value="NZ_LZDL01000026.1"/>
</dbReference>
<dbReference type="EMBL" id="LZDL01000026">
    <property type="protein sequence ID" value="OBX46477.1"/>
    <property type="molecule type" value="Genomic_DNA"/>
</dbReference>
<dbReference type="EMBL" id="SDPI01000004">
    <property type="protein sequence ID" value="TPH01473.1"/>
    <property type="molecule type" value="Genomic_DNA"/>
</dbReference>
<evidence type="ECO:0000313" key="2">
    <source>
        <dbReference type="EMBL" id="TPH01473.1"/>
    </source>
</evidence>
<dbReference type="AlphaFoldDB" id="A0A1B8PEK8"/>
<sequence length="145" mass="16355">MGFLDFFKKKEIVGIGTSSYNKKLIDVWKDSINGNEKSWVLFENGTCVILLEPEEDLAKQAKKLLSEWGKVQVATSSADFGVIHLDNGKGYAVSCHHPEIFTLVLKQDGLDEDFKIGIEGRSNRNYDAEGLNIIHIEDKRIKEIL</sequence>